<evidence type="ECO:0000313" key="7">
    <source>
        <dbReference type="Proteomes" id="UP000194798"/>
    </source>
</evidence>
<comment type="similarity">
    <text evidence="4">Belongs to the thymidylate synthase family. Bacterial-type ThyA subfamily.</text>
</comment>
<dbReference type="HAMAP" id="MF_00008">
    <property type="entry name" value="Thymidy_synth_bact"/>
    <property type="match status" value="1"/>
</dbReference>
<dbReference type="OrthoDB" id="9774633at2"/>
<accession>A0A251X6Q9</accession>
<dbReference type="UniPathway" id="UPA00575"/>
<dbReference type="CDD" id="cd00351">
    <property type="entry name" value="TS_Pyrimidine_HMase"/>
    <property type="match status" value="1"/>
</dbReference>
<name>A0A251X6Q9_9GAMM</name>
<dbReference type="GO" id="GO:0006231">
    <property type="term" value="P:dTMP biosynthetic process"/>
    <property type="evidence" value="ECO:0007669"/>
    <property type="project" value="UniProtKB-UniRule"/>
</dbReference>
<dbReference type="GO" id="GO:0004799">
    <property type="term" value="F:thymidylate synthase activity"/>
    <property type="evidence" value="ECO:0007669"/>
    <property type="project" value="UniProtKB-UniRule"/>
</dbReference>
<feature type="binding site" evidence="4">
    <location>
        <position position="276"/>
    </location>
    <ligand>
        <name>(6R)-5,10-methylene-5,6,7,8-tetrahydrofolate</name>
        <dbReference type="ChEBI" id="CHEBI:15636"/>
    </ligand>
</feature>
<comment type="subcellular location">
    <subcellularLocation>
        <location evidence="4">Cytoplasm</location>
    </subcellularLocation>
</comment>
<evidence type="ECO:0000256" key="2">
    <source>
        <dbReference type="ARBA" id="ARBA00022603"/>
    </source>
</evidence>
<dbReference type="Proteomes" id="UP000194798">
    <property type="component" value="Unassembled WGS sequence"/>
</dbReference>
<organism evidence="6 7">
    <name type="scientific">Thioflexithrix psekupsensis</name>
    <dbReference type="NCBI Taxonomy" id="1570016"/>
    <lineage>
        <taxon>Bacteria</taxon>
        <taxon>Pseudomonadati</taxon>
        <taxon>Pseudomonadota</taxon>
        <taxon>Gammaproteobacteria</taxon>
        <taxon>Thiotrichales</taxon>
        <taxon>Thioflexithrix</taxon>
    </lineage>
</organism>
<protein>
    <recommendedName>
        <fullName evidence="1 4">Thymidylate synthase</fullName>
        <shortName evidence="4">TS</shortName>
        <shortName evidence="4">TSase</shortName>
        <ecNumber evidence="1 4">2.1.1.45</ecNumber>
    </recommendedName>
</protein>
<feature type="active site" description="Nucleophile" evidence="4">
    <location>
        <position position="159"/>
    </location>
</feature>
<dbReference type="InterPro" id="IPR045097">
    <property type="entry name" value="Thymidate_synth/dCMP_Mease"/>
</dbReference>
<evidence type="ECO:0000259" key="5">
    <source>
        <dbReference type="Pfam" id="PF00303"/>
    </source>
</evidence>
<feature type="binding site" description="in other chain" evidence="4">
    <location>
        <begin position="179"/>
        <end position="182"/>
    </location>
    <ligand>
        <name>dUMP</name>
        <dbReference type="ChEBI" id="CHEBI:246422"/>
        <note>ligand shared between dimeric partners</note>
    </ligand>
</feature>
<keyword evidence="2 4" id="KW-0489">Methyltransferase</keyword>
<comment type="function">
    <text evidence="4">Catalyzes the reductive methylation of 2'-deoxyuridine-5'-monophosphate (dUMP) to 2'-deoxythymidine-5'-monophosphate (dTMP) while utilizing 5,10-methylenetetrahydrofolate (mTHF) as the methyl donor and reductant in the reaction, yielding dihydrofolate (DHF) as a by-product. This enzymatic reaction provides an intracellular de novo source of dTMP, an essential precursor for DNA biosynthesis.</text>
</comment>
<keyword evidence="4" id="KW-0963">Cytoplasm</keyword>
<keyword evidence="7" id="KW-1185">Reference proteome</keyword>
<evidence type="ECO:0000256" key="4">
    <source>
        <dbReference type="HAMAP-Rule" id="MF_00008"/>
    </source>
</evidence>
<dbReference type="SUPFAM" id="SSF55831">
    <property type="entry name" value="Thymidylate synthase/dCMP hydroxymethylase"/>
    <property type="match status" value="1"/>
</dbReference>
<sequence length="277" mass="32183">MQLYLDLLRDIMETGVDKNDRTGVGTRSVFGRQLRYDLAQGFPLLTTKKLHFKSIAYELLWFLRGETNIRFLRENGVTIWDEWATETGELGPVYGAQWRFWLGADGRYYDQVQTLIDGLKNNPDSRRHVINAWNVALLPDERKKPWENAKEGKMALAPCHVLYQFYVAHNRLSSAVYIRSNDMFLGHPYNTASLALFTHLIAHQCDFELGEIIVMLGDAHIYRNHFSQVAEQLSRKPRPLPQLHFKRKPNSIFDYEYTDFELINYDPYPAIAAPIAV</sequence>
<comment type="subunit">
    <text evidence="4">Homodimer.</text>
</comment>
<comment type="pathway">
    <text evidence="4">Pyrimidine metabolism; dTTP biosynthesis.</text>
</comment>
<dbReference type="GO" id="GO:0005829">
    <property type="term" value="C:cytosol"/>
    <property type="evidence" value="ECO:0007669"/>
    <property type="project" value="TreeGrafter"/>
</dbReference>
<proteinExistence type="inferred from homology"/>
<evidence type="ECO:0000313" key="6">
    <source>
        <dbReference type="EMBL" id="OUD13151.1"/>
    </source>
</evidence>
<dbReference type="NCBIfam" id="NF002497">
    <property type="entry name" value="PRK01827.1-3"/>
    <property type="match status" value="1"/>
</dbReference>
<feature type="binding site" evidence="4">
    <location>
        <position position="182"/>
    </location>
    <ligand>
        <name>(6R)-5,10-methylene-5,6,7,8-tetrahydrofolate</name>
        <dbReference type="ChEBI" id="CHEBI:15636"/>
    </ligand>
</feature>
<feature type="binding site" description="in other chain" evidence="4">
    <location>
        <position position="21"/>
    </location>
    <ligand>
        <name>dUMP</name>
        <dbReference type="ChEBI" id="CHEBI:246422"/>
        <note>ligand shared between dimeric partners</note>
    </ligand>
</feature>
<dbReference type="GO" id="GO:0032259">
    <property type="term" value="P:methylation"/>
    <property type="evidence" value="ECO:0007669"/>
    <property type="project" value="UniProtKB-KW"/>
</dbReference>
<dbReference type="PRINTS" id="PR00108">
    <property type="entry name" value="THYMDSNTHASE"/>
</dbReference>
<feature type="domain" description="Thymidylate synthase/dCMP hydroxymethylase" evidence="5">
    <location>
        <begin position="3"/>
        <end position="277"/>
    </location>
</feature>
<keyword evidence="3 4" id="KW-0808">Transferase</keyword>
<evidence type="ECO:0000256" key="1">
    <source>
        <dbReference type="ARBA" id="ARBA00011947"/>
    </source>
</evidence>
<dbReference type="InterPro" id="IPR023451">
    <property type="entry name" value="Thymidate_synth/dCMP_Mease_dom"/>
</dbReference>
<feature type="binding site" evidence="4">
    <location>
        <position position="51"/>
    </location>
    <ligand>
        <name>(6R)-5,10-methylene-5,6,7,8-tetrahydrofolate</name>
        <dbReference type="ChEBI" id="CHEBI:15636"/>
    </ligand>
</feature>
<dbReference type="Pfam" id="PF00303">
    <property type="entry name" value="Thymidylat_synt"/>
    <property type="match status" value="1"/>
</dbReference>
<dbReference type="PANTHER" id="PTHR11548:SF9">
    <property type="entry name" value="THYMIDYLATE SYNTHASE"/>
    <property type="match status" value="1"/>
</dbReference>
<comment type="caution">
    <text evidence="6">The sequence shown here is derived from an EMBL/GenBank/DDBJ whole genome shotgun (WGS) entry which is preliminary data.</text>
</comment>
<gene>
    <name evidence="4" type="primary">thyA</name>
    <name evidence="6" type="ORF">TPSD3_10945</name>
</gene>
<feature type="binding site" description="in other chain" evidence="4">
    <location>
        <begin position="220"/>
        <end position="222"/>
    </location>
    <ligand>
        <name>dUMP</name>
        <dbReference type="ChEBI" id="CHEBI:246422"/>
        <note>ligand shared between dimeric partners</note>
    </ligand>
</feature>
<keyword evidence="4" id="KW-0545">Nucleotide biosynthesis</keyword>
<comment type="catalytic activity">
    <reaction evidence="4">
        <text>dUMP + (6R)-5,10-methylene-5,6,7,8-tetrahydrofolate = 7,8-dihydrofolate + dTMP</text>
        <dbReference type="Rhea" id="RHEA:12104"/>
        <dbReference type="ChEBI" id="CHEBI:15636"/>
        <dbReference type="ChEBI" id="CHEBI:57451"/>
        <dbReference type="ChEBI" id="CHEBI:63528"/>
        <dbReference type="ChEBI" id="CHEBI:246422"/>
        <dbReference type="EC" id="2.1.1.45"/>
    </reaction>
</comment>
<feature type="binding site" evidence="4">
    <location>
        <begin position="126"/>
        <end position="127"/>
    </location>
    <ligand>
        <name>dUMP</name>
        <dbReference type="ChEBI" id="CHEBI:246422"/>
        <note>ligand shared between dimeric partners</note>
    </ligand>
</feature>
<dbReference type="RefSeq" id="WP_086488599.1">
    <property type="nucleotide sequence ID" value="NZ_MSLT01000018.1"/>
</dbReference>
<reference evidence="6 7" key="1">
    <citation type="submission" date="2016-12" db="EMBL/GenBank/DDBJ databases">
        <title>Thioflexothrix psekupsii D3 genome sequencing and assembly.</title>
        <authorList>
            <person name="Fomenkov A."/>
            <person name="Vincze T."/>
            <person name="Grabovich M."/>
            <person name="Anton B.P."/>
            <person name="Dubinina G."/>
            <person name="Orlova M."/>
            <person name="Belousova E."/>
            <person name="Roberts R.J."/>
        </authorList>
    </citation>
    <scope>NUCLEOTIDE SEQUENCE [LARGE SCALE GENOMIC DNA]</scope>
    <source>
        <strain evidence="6">D3</strain>
    </source>
</reference>
<dbReference type="EC" id="2.1.1.45" evidence="1 4"/>
<dbReference type="NCBIfam" id="TIGR03284">
    <property type="entry name" value="thym_sym"/>
    <property type="match status" value="2"/>
</dbReference>
<evidence type="ECO:0000256" key="3">
    <source>
        <dbReference type="ARBA" id="ARBA00022679"/>
    </source>
</evidence>
<dbReference type="PANTHER" id="PTHR11548">
    <property type="entry name" value="THYMIDYLATE SYNTHASE 1"/>
    <property type="match status" value="1"/>
</dbReference>
<dbReference type="EMBL" id="MSLT01000018">
    <property type="protein sequence ID" value="OUD13151.1"/>
    <property type="molecule type" value="Genomic_DNA"/>
</dbReference>
<dbReference type="Gene3D" id="3.30.572.10">
    <property type="entry name" value="Thymidylate synthase/dCMP hydroxymethylase domain"/>
    <property type="match status" value="1"/>
</dbReference>
<feature type="binding site" description="in other chain" evidence="4">
    <location>
        <position position="190"/>
    </location>
    <ligand>
        <name>dUMP</name>
        <dbReference type="ChEBI" id="CHEBI:246422"/>
        <note>ligand shared between dimeric partners</note>
    </ligand>
</feature>
<dbReference type="InterPro" id="IPR000398">
    <property type="entry name" value="Thymidylate_synthase"/>
</dbReference>
<dbReference type="InterPro" id="IPR036926">
    <property type="entry name" value="Thymidate_synth/dCMP_Mease_sf"/>
</dbReference>
<dbReference type="GO" id="GO:0006235">
    <property type="term" value="P:dTTP biosynthetic process"/>
    <property type="evidence" value="ECO:0007669"/>
    <property type="project" value="UniProtKB-UniRule"/>
</dbReference>
<dbReference type="AlphaFoldDB" id="A0A251X6Q9"/>